<evidence type="ECO:0000313" key="4">
    <source>
        <dbReference type="Ensembl" id="ENSMALP00000006734.1"/>
    </source>
</evidence>
<dbReference type="PROSITE" id="PS50041">
    <property type="entry name" value="C_TYPE_LECTIN_2"/>
    <property type="match status" value="1"/>
</dbReference>
<dbReference type="InterPro" id="IPR016187">
    <property type="entry name" value="CTDL_fold"/>
</dbReference>
<keyword evidence="2" id="KW-0472">Membrane</keyword>
<sequence length="209" mass="24520">MPGTCSSRQFKFIDFYTLVHDLKCVSGFNQQDHSDAFVTCFSTGCWTWTDSVCISFVSSSGRKCYRLVVMSFGLLCILQAALNISLRLLLCESLVFLLLRNHYSHQGWIYFQSSFYYISTIRKTWHESRDDCLQRGADLMIINSREEQLFTMRLKDEMWIGLKDSKTVEKWKWVDGTPLTNRFTHYSLIHIHITKGFKELVLWPCLTHI</sequence>
<dbReference type="InterPro" id="IPR001304">
    <property type="entry name" value="C-type_lectin-like"/>
</dbReference>
<dbReference type="Ensembl" id="ENSMALT00000006877.1">
    <property type="protein sequence ID" value="ENSMALP00000006734.1"/>
    <property type="gene ID" value="ENSMALG00000004811.1"/>
</dbReference>
<keyword evidence="5" id="KW-1185">Reference proteome</keyword>
<dbReference type="InterPro" id="IPR050828">
    <property type="entry name" value="C-type_lectin/matrix_domain"/>
</dbReference>
<name>A0A3Q3IP21_MONAL</name>
<dbReference type="PANTHER" id="PTHR45710">
    <property type="entry name" value="C-TYPE LECTIN DOMAIN-CONTAINING PROTEIN 180"/>
    <property type="match status" value="1"/>
</dbReference>
<dbReference type="SUPFAM" id="SSF56436">
    <property type="entry name" value="C-type lectin-like"/>
    <property type="match status" value="1"/>
</dbReference>
<evidence type="ECO:0000256" key="2">
    <source>
        <dbReference type="SAM" id="Phobius"/>
    </source>
</evidence>
<proteinExistence type="predicted"/>
<dbReference type="GO" id="GO:0005886">
    <property type="term" value="C:plasma membrane"/>
    <property type="evidence" value="ECO:0007669"/>
    <property type="project" value="UniProtKB-SubCell"/>
</dbReference>
<evidence type="ECO:0000256" key="1">
    <source>
        <dbReference type="ARBA" id="ARBA00004401"/>
    </source>
</evidence>
<feature type="domain" description="C-type lectin" evidence="3">
    <location>
        <begin position="111"/>
        <end position="186"/>
    </location>
</feature>
<protein>
    <recommendedName>
        <fullName evidence="3">C-type lectin domain-containing protein</fullName>
    </recommendedName>
</protein>
<dbReference type="PANTHER" id="PTHR45710:SF8">
    <property type="entry name" value="RERATING FAMILY MEMBER 4"/>
    <property type="match status" value="1"/>
</dbReference>
<comment type="subcellular location">
    <subcellularLocation>
        <location evidence="1">Cell membrane</location>
        <topology evidence="1">Single-pass type II membrane protein</topology>
    </subcellularLocation>
</comment>
<keyword evidence="2" id="KW-1133">Transmembrane helix</keyword>
<dbReference type="AlphaFoldDB" id="A0A3Q3IP21"/>
<keyword evidence="2" id="KW-0812">Transmembrane</keyword>
<dbReference type="Pfam" id="PF00059">
    <property type="entry name" value="Lectin_C"/>
    <property type="match status" value="1"/>
</dbReference>
<dbReference type="Proteomes" id="UP000261600">
    <property type="component" value="Unplaced"/>
</dbReference>
<evidence type="ECO:0000313" key="5">
    <source>
        <dbReference type="Proteomes" id="UP000261600"/>
    </source>
</evidence>
<feature type="transmembrane region" description="Helical" evidence="2">
    <location>
        <begin position="67"/>
        <end position="90"/>
    </location>
</feature>
<reference evidence="4" key="2">
    <citation type="submission" date="2025-09" db="UniProtKB">
        <authorList>
            <consortium name="Ensembl"/>
        </authorList>
    </citation>
    <scope>IDENTIFICATION</scope>
</reference>
<dbReference type="InterPro" id="IPR016186">
    <property type="entry name" value="C-type_lectin-like/link_sf"/>
</dbReference>
<accession>A0A3Q3IP21</accession>
<dbReference type="Gene3D" id="3.10.100.10">
    <property type="entry name" value="Mannose-Binding Protein A, subunit A"/>
    <property type="match status" value="1"/>
</dbReference>
<evidence type="ECO:0000259" key="3">
    <source>
        <dbReference type="PROSITE" id="PS50041"/>
    </source>
</evidence>
<reference evidence="4" key="1">
    <citation type="submission" date="2025-08" db="UniProtKB">
        <authorList>
            <consortium name="Ensembl"/>
        </authorList>
    </citation>
    <scope>IDENTIFICATION</scope>
</reference>
<dbReference type="SMART" id="SM00034">
    <property type="entry name" value="CLECT"/>
    <property type="match status" value="1"/>
</dbReference>
<organism evidence="4 5">
    <name type="scientific">Monopterus albus</name>
    <name type="common">Swamp eel</name>
    <dbReference type="NCBI Taxonomy" id="43700"/>
    <lineage>
        <taxon>Eukaryota</taxon>
        <taxon>Metazoa</taxon>
        <taxon>Chordata</taxon>
        <taxon>Craniata</taxon>
        <taxon>Vertebrata</taxon>
        <taxon>Euteleostomi</taxon>
        <taxon>Actinopterygii</taxon>
        <taxon>Neopterygii</taxon>
        <taxon>Teleostei</taxon>
        <taxon>Neoteleostei</taxon>
        <taxon>Acanthomorphata</taxon>
        <taxon>Anabantaria</taxon>
        <taxon>Synbranchiformes</taxon>
        <taxon>Synbranchidae</taxon>
        <taxon>Monopterus</taxon>
    </lineage>
</organism>